<comment type="caution">
    <text evidence="2">The sequence shown here is derived from an EMBL/GenBank/DDBJ whole genome shotgun (WGS) entry which is preliminary data.</text>
</comment>
<keyword evidence="1" id="KW-1133">Transmembrane helix</keyword>
<feature type="transmembrane region" description="Helical" evidence="1">
    <location>
        <begin position="35"/>
        <end position="53"/>
    </location>
</feature>
<feature type="transmembrane region" description="Helical" evidence="1">
    <location>
        <begin position="6"/>
        <end position="23"/>
    </location>
</feature>
<keyword evidence="1" id="KW-0812">Transmembrane</keyword>
<accession>A0AAW1CMG3</accession>
<evidence type="ECO:0000313" key="2">
    <source>
        <dbReference type="EMBL" id="KAK9499616.1"/>
    </source>
</evidence>
<dbReference type="Proteomes" id="UP001461498">
    <property type="component" value="Unassembled WGS sequence"/>
</dbReference>
<reference evidence="2 3" key="1">
    <citation type="submission" date="2022-12" db="EMBL/GenBank/DDBJ databases">
        <title>Chromosome-level genome assembly of true bugs.</title>
        <authorList>
            <person name="Ma L."/>
            <person name="Li H."/>
        </authorList>
    </citation>
    <scope>NUCLEOTIDE SEQUENCE [LARGE SCALE GENOMIC DNA]</scope>
    <source>
        <strain evidence="2">Lab_2022b</strain>
    </source>
</reference>
<name>A0AAW1CMG3_9HEMI</name>
<dbReference type="AlphaFoldDB" id="A0AAW1CMG3"/>
<protein>
    <submittedName>
        <fullName evidence="2">Uncharacterized protein</fullName>
    </submittedName>
</protein>
<organism evidence="2 3">
    <name type="scientific">Rhynocoris fuscipes</name>
    <dbReference type="NCBI Taxonomy" id="488301"/>
    <lineage>
        <taxon>Eukaryota</taxon>
        <taxon>Metazoa</taxon>
        <taxon>Ecdysozoa</taxon>
        <taxon>Arthropoda</taxon>
        <taxon>Hexapoda</taxon>
        <taxon>Insecta</taxon>
        <taxon>Pterygota</taxon>
        <taxon>Neoptera</taxon>
        <taxon>Paraneoptera</taxon>
        <taxon>Hemiptera</taxon>
        <taxon>Heteroptera</taxon>
        <taxon>Panheteroptera</taxon>
        <taxon>Cimicomorpha</taxon>
        <taxon>Reduviidae</taxon>
        <taxon>Harpactorinae</taxon>
        <taxon>Harpactorini</taxon>
        <taxon>Rhynocoris</taxon>
    </lineage>
</organism>
<gene>
    <name evidence="2" type="ORF">O3M35_002629</name>
</gene>
<keyword evidence="1" id="KW-0472">Membrane</keyword>
<evidence type="ECO:0000313" key="3">
    <source>
        <dbReference type="Proteomes" id="UP001461498"/>
    </source>
</evidence>
<dbReference type="EMBL" id="JAPXFL010000011">
    <property type="protein sequence ID" value="KAK9499616.1"/>
    <property type="molecule type" value="Genomic_DNA"/>
</dbReference>
<proteinExistence type="predicted"/>
<sequence>MNLETLVQVSAMCLCLYIPLAIYDFCLDVRTKSEIYLLSSIYITWWMFVHLYVE</sequence>
<evidence type="ECO:0000256" key="1">
    <source>
        <dbReference type="SAM" id="Phobius"/>
    </source>
</evidence>
<keyword evidence="3" id="KW-1185">Reference proteome</keyword>